<evidence type="ECO:0000313" key="1">
    <source>
        <dbReference type="EMBL" id="GJJ09993.1"/>
    </source>
</evidence>
<keyword evidence="2" id="KW-1185">Reference proteome</keyword>
<organism evidence="1 2">
    <name type="scientific">Clathrus columnatus</name>
    <dbReference type="NCBI Taxonomy" id="1419009"/>
    <lineage>
        <taxon>Eukaryota</taxon>
        <taxon>Fungi</taxon>
        <taxon>Dikarya</taxon>
        <taxon>Basidiomycota</taxon>
        <taxon>Agaricomycotina</taxon>
        <taxon>Agaricomycetes</taxon>
        <taxon>Phallomycetidae</taxon>
        <taxon>Phallales</taxon>
        <taxon>Clathraceae</taxon>
        <taxon>Clathrus</taxon>
    </lineage>
</organism>
<reference evidence="1" key="1">
    <citation type="submission" date="2021-10" db="EMBL/GenBank/DDBJ databases">
        <title>De novo Genome Assembly of Clathrus columnatus (Basidiomycota, Fungi) Using Illumina and Nanopore Sequence Data.</title>
        <authorList>
            <person name="Ogiso-Tanaka E."/>
            <person name="Itagaki H."/>
            <person name="Hosoya T."/>
            <person name="Hosaka K."/>
        </authorList>
    </citation>
    <scope>NUCLEOTIDE SEQUENCE</scope>
    <source>
        <strain evidence="1">MO-923</strain>
    </source>
</reference>
<dbReference type="Proteomes" id="UP001050691">
    <property type="component" value="Unassembled WGS sequence"/>
</dbReference>
<accession>A0AAV5A955</accession>
<feature type="non-terminal residue" evidence="1">
    <location>
        <position position="205"/>
    </location>
</feature>
<sequence length="205" mass="23542">MTQIPHGLLFALVETGKDVTTEEYDDWCDEHVPLRLTVKGFHNALRYQAIDNLEPRWLRLYDLDNPEVLASDEYESLASERDRLLVAKLKMLNRRVYSLVSRYGTSEASGLPSQYVLVESLDTEESRSEERINLISKVPGWVQSRRYKLVNAVELAGQADKHAANTPSAFIKIHYFDKSFDKTLPEGATRVDIRMFALYENVDKS</sequence>
<evidence type="ECO:0000313" key="2">
    <source>
        <dbReference type="Proteomes" id="UP001050691"/>
    </source>
</evidence>
<comment type="caution">
    <text evidence="1">The sequence shown here is derived from an EMBL/GenBank/DDBJ whole genome shotgun (WGS) entry which is preliminary data.</text>
</comment>
<proteinExistence type="predicted"/>
<dbReference type="EMBL" id="BPWL01000004">
    <property type="protein sequence ID" value="GJJ09993.1"/>
    <property type="molecule type" value="Genomic_DNA"/>
</dbReference>
<protein>
    <submittedName>
        <fullName evidence="1">Uncharacterized protein</fullName>
    </submittedName>
</protein>
<gene>
    <name evidence="1" type="ORF">Clacol_004219</name>
</gene>
<name>A0AAV5A955_9AGAM</name>
<dbReference type="AlphaFoldDB" id="A0AAV5A955"/>